<evidence type="ECO:0000313" key="3">
    <source>
        <dbReference type="Proteomes" id="UP000499080"/>
    </source>
</evidence>
<keyword evidence="3" id="KW-1185">Reference proteome</keyword>
<feature type="transmembrane region" description="Helical" evidence="1">
    <location>
        <begin position="129"/>
        <end position="151"/>
    </location>
</feature>
<dbReference type="AlphaFoldDB" id="A0A4Y2MXG0"/>
<gene>
    <name evidence="2" type="ORF">AVEN_215870_1</name>
</gene>
<dbReference type="EMBL" id="BGPR01008142">
    <property type="protein sequence ID" value="GBN31848.1"/>
    <property type="molecule type" value="Genomic_DNA"/>
</dbReference>
<dbReference type="OrthoDB" id="6753017at2759"/>
<evidence type="ECO:0000256" key="1">
    <source>
        <dbReference type="SAM" id="Phobius"/>
    </source>
</evidence>
<keyword evidence="1" id="KW-0812">Transmembrane</keyword>
<dbReference type="Proteomes" id="UP000499080">
    <property type="component" value="Unassembled WGS sequence"/>
</dbReference>
<evidence type="ECO:0000313" key="2">
    <source>
        <dbReference type="EMBL" id="GBN31848.1"/>
    </source>
</evidence>
<sequence length="153" mass="17282">MDAVANPGFGSGRWGGRLRYKKFCIVVTNVKSYGLCKPKHCFIWYQQKRSSEQEELIRIVKTAASIILEDIRSQEYEAQEYPPSDSFLQESDSLIPEIHRALTETIILNKNRGDVEKWRGKCTAIANGIISAASPKFFISGMLVGLAAFLYKM</sequence>
<reference evidence="2 3" key="1">
    <citation type="journal article" date="2019" name="Sci. Rep.">
        <title>Orb-weaving spider Araneus ventricosus genome elucidates the spidroin gene catalogue.</title>
        <authorList>
            <person name="Kono N."/>
            <person name="Nakamura H."/>
            <person name="Ohtoshi R."/>
            <person name="Moran D.A.P."/>
            <person name="Shinohara A."/>
            <person name="Yoshida Y."/>
            <person name="Fujiwara M."/>
            <person name="Mori M."/>
            <person name="Tomita M."/>
            <person name="Arakawa K."/>
        </authorList>
    </citation>
    <scope>NUCLEOTIDE SEQUENCE [LARGE SCALE GENOMIC DNA]</scope>
</reference>
<accession>A0A4Y2MXG0</accession>
<proteinExistence type="predicted"/>
<organism evidence="2 3">
    <name type="scientific">Araneus ventricosus</name>
    <name type="common">Orbweaver spider</name>
    <name type="synonym">Epeira ventricosa</name>
    <dbReference type="NCBI Taxonomy" id="182803"/>
    <lineage>
        <taxon>Eukaryota</taxon>
        <taxon>Metazoa</taxon>
        <taxon>Ecdysozoa</taxon>
        <taxon>Arthropoda</taxon>
        <taxon>Chelicerata</taxon>
        <taxon>Arachnida</taxon>
        <taxon>Araneae</taxon>
        <taxon>Araneomorphae</taxon>
        <taxon>Entelegynae</taxon>
        <taxon>Araneoidea</taxon>
        <taxon>Araneidae</taxon>
        <taxon>Araneus</taxon>
    </lineage>
</organism>
<keyword evidence="1" id="KW-1133">Transmembrane helix</keyword>
<protein>
    <submittedName>
        <fullName evidence="2">Uncharacterized protein</fullName>
    </submittedName>
</protein>
<keyword evidence="1" id="KW-0472">Membrane</keyword>
<comment type="caution">
    <text evidence="2">The sequence shown here is derived from an EMBL/GenBank/DDBJ whole genome shotgun (WGS) entry which is preliminary data.</text>
</comment>
<name>A0A4Y2MXG0_ARAVE</name>